<dbReference type="EMBL" id="BDQX01000356">
    <property type="protein sequence ID" value="GBG10757.1"/>
    <property type="molecule type" value="Genomic_DNA"/>
</dbReference>
<keyword evidence="2" id="KW-0238">DNA-binding</keyword>
<dbReference type="PROSITE" id="PS01124">
    <property type="entry name" value="HTH_ARAC_FAMILY_2"/>
    <property type="match status" value="1"/>
</dbReference>
<dbReference type="GO" id="GO:0003700">
    <property type="term" value="F:DNA-binding transcription factor activity"/>
    <property type="evidence" value="ECO:0007669"/>
    <property type="project" value="InterPro"/>
</dbReference>
<dbReference type="PANTHER" id="PTHR43280:SF30">
    <property type="entry name" value="MMSAB OPERON REGULATORY PROTEIN"/>
    <property type="match status" value="1"/>
</dbReference>
<evidence type="ECO:0000256" key="2">
    <source>
        <dbReference type="ARBA" id="ARBA00023125"/>
    </source>
</evidence>
<dbReference type="Gene3D" id="1.10.10.60">
    <property type="entry name" value="Homeodomain-like"/>
    <property type="match status" value="2"/>
</dbReference>
<dbReference type="InterPro" id="IPR018062">
    <property type="entry name" value="HTH_AraC-typ_CS"/>
</dbReference>
<proteinExistence type="predicted"/>
<evidence type="ECO:0000259" key="4">
    <source>
        <dbReference type="PROSITE" id="PS01124"/>
    </source>
</evidence>
<dbReference type="Proteomes" id="UP000245202">
    <property type="component" value="Unassembled WGS sequence"/>
</dbReference>
<keyword evidence="3" id="KW-0804">Transcription</keyword>
<organism evidence="5 6">
    <name type="scientific">Paenibacillus agaridevorans</name>
    <dbReference type="NCBI Taxonomy" id="171404"/>
    <lineage>
        <taxon>Bacteria</taxon>
        <taxon>Bacillati</taxon>
        <taxon>Bacillota</taxon>
        <taxon>Bacilli</taxon>
        <taxon>Bacillales</taxon>
        <taxon>Paenibacillaceae</taxon>
        <taxon>Paenibacillus</taxon>
    </lineage>
</organism>
<evidence type="ECO:0000313" key="5">
    <source>
        <dbReference type="EMBL" id="GBG10757.1"/>
    </source>
</evidence>
<dbReference type="InterPro" id="IPR009057">
    <property type="entry name" value="Homeodomain-like_sf"/>
</dbReference>
<dbReference type="InterPro" id="IPR003313">
    <property type="entry name" value="AraC-bd"/>
</dbReference>
<evidence type="ECO:0000313" key="6">
    <source>
        <dbReference type="Proteomes" id="UP000245202"/>
    </source>
</evidence>
<gene>
    <name evidence="5" type="ORF">PAT3040_05519</name>
</gene>
<evidence type="ECO:0000256" key="1">
    <source>
        <dbReference type="ARBA" id="ARBA00023015"/>
    </source>
</evidence>
<keyword evidence="6" id="KW-1185">Reference proteome</keyword>
<reference evidence="5 6" key="1">
    <citation type="submission" date="2017-08" db="EMBL/GenBank/DDBJ databases">
        <title>Substantial Increase in Enzyme Production by Combined Drug-Resistance Mutations in Paenibacillus agaridevorans.</title>
        <authorList>
            <person name="Tanaka Y."/>
            <person name="Funane K."/>
            <person name="Hosaka T."/>
            <person name="Shiwa Y."/>
            <person name="Fujita N."/>
            <person name="Miyazaki T."/>
            <person name="Yoshikawa H."/>
            <person name="Murakami K."/>
            <person name="Kasahara K."/>
            <person name="Inaoka T."/>
            <person name="Hiraga Y."/>
            <person name="Ochi K."/>
        </authorList>
    </citation>
    <scope>NUCLEOTIDE SEQUENCE [LARGE SCALE GENOMIC DNA]</scope>
    <source>
        <strain evidence="5 6">T-3040</strain>
    </source>
</reference>
<dbReference type="AlphaFoldDB" id="A0A2R5EW25"/>
<name>A0A2R5EW25_9BACL</name>
<dbReference type="InterPro" id="IPR037923">
    <property type="entry name" value="HTH-like"/>
</dbReference>
<dbReference type="Pfam" id="PF02311">
    <property type="entry name" value="AraC_binding"/>
    <property type="match status" value="1"/>
</dbReference>
<dbReference type="SMART" id="SM00342">
    <property type="entry name" value="HTH_ARAC"/>
    <property type="match status" value="1"/>
</dbReference>
<dbReference type="SUPFAM" id="SSF51215">
    <property type="entry name" value="Regulatory protein AraC"/>
    <property type="match status" value="1"/>
</dbReference>
<dbReference type="InterPro" id="IPR014710">
    <property type="entry name" value="RmlC-like_jellyroll"/>
</dbReference>
<dbReference type="InterPro" id="IPR018060">
    <property type="entry name" value="HTH_AraC"/>
</dbReference>
<protein>
    <submittedName>
        <fullName evidence="5">AraC family transcriptional regulator</fullName>
    </submittedName>
</protein>
<dbReference type="PROSITE" id="PS00041">
    <property type="entry name" value="HTH_ARAC_FAMILY_1"/>
    <property type="match status" value="1"/>
</dbReference>
<dbReference type="SUPFAM" id="SSF46689">
    <property type="entry name" value="Homeodomain-like"/>
    <property type="match status" value="2"/>
</dbReference>
<dbReference type="Pfam" id="PF12833">
    <property type="entry name" value="HTH_18"/>
    <property type="match status" value="1"/>
</dbReference>
<feature type="domain" description="HTH araC/xylS-type" evidence="4">
    <location>
        <begin position="194"/>
        <end position="292"/>
    </location>
</feature>
<dbReference type="GO" id="GO:0043565">
    <property type="term" value="F:sequence-specific DNA binding"/>
    <property type="evidence" value="ECO:0007669"/>
    <property type="project" value="InterPro"/>
</dbReference>
<accession>A0A2R5EW25</accession>
<evidence type="ECO:0000256" key="3">
    <source>
        <dbReference type="ARBA" id="ARBA00023163"/>
    </source>
</evidence>
<dbReference type="Gene3D" id="2.60.120.10">
    <property type="entry name" value="Jelly Rolls"/>
    <property type="match status" value="1"/>
</dbReference>
<keyword evidence="1" id="KW-0805">Transcription regulation</keyword>
<sequence length="296" mass="34817">MDMLEMNVERVPKIELMGFVSYGTPWIHFFRNTDEHVLYVIKSGELHMREEGREYVLRRGDMLLLEPGLDHEGTNKAVCDYYFFHFRHSGLTPTPRVIDPAELARSYVLDDDDGRGQVPLHYFPKHCTISDKNSFQQLMRAMNELLLLYRRKHYNRGVTALRFSEFLIELSREYLLGVLQNEGGKGSKAITKVHALLDYIQQHYTEKLTSTEIQAELEANYDYLNRVFKEYTGETIMRYANKIRIQHAQELIRATPMSFGEIGYLVGLEDPYHFSKVFKQYVGLSPMQYYKKVREM</sequence>
<comment type="caution">
    <text evidence="5">The sequence shown here is derived from an EMBL/GenBank/DDBJ whole genome shotgun (WGS) entry which is preliminary data.</text>
</comment>
<dbReference type="PANTHER" id="PTHR43280">
    <property type="entry name" value="ARAC-FAMILY TRANSCRIPTIONAL REGULATOR"/>
    <property type="match status" value="1"/>
</dbReference>